<keyword evidence="4 6" id="KW-1133">Transmembrane helix</keyword>
<feature type="transmembrane region" description="Helical" evidence="6">
    <location>
        <begin position="25"/>
        <end position="46"/>
    </location>
</feature>
<evidence type="ECO:0000256" key="4">
    <source>
        <dbReference type="ARBA" id="ARBA00022989"/>
    </source>
</evidence>
<evidence type="ECO:0000256" key="6">
    <source>
        <dbReference type="SAM" id="Phobius"/>
    </source>
</evidence>
<reference evidence="9" key="1">
    <citation type="journal article" date="2017" name="Genome Biol.">
        <title>Comparative genomics reveals high biological diversity and specific adaptations in the industrially and medically important fungal genus Aspergillus.</title>
        <authorList>
            <person name="de Vries R.P."/>
            <person name="Riley R."/>
            <person name="Wiebenga A."/>
            <person name="Aguilar-Osorio G."/>
            <person name="Amillis S."/>
            <person name="Uchima C.A."/>
            <person name="Anderluh G."/>
            <person name="Asadollahi M."/>
            <person name="Askin M."/>
            <person name="Barry K."/>
            <person name="Battaglia E."/>
            <person name="Bayram O."/>
            <person name="Benocci T."/>
            <person name="Braus-Stromeyer S.A."/>
            <person name="Caldana C."/>
            <person name="Canovas D."/>
            <person name="Cerqueira G.C."/>
            <person name="Chen F."/>
            <person name="Chen W."/>
            <person name="Choi C."/>
            <person name="Clum A."/>
            <person name="Dos Santos R.A."/>
            <person name="Damasio A.R."/>
            <person name="Diallinas G."/>
            <person name="Emri T."/>
            <person name="Fekete E."/>
            <person name="Flipphi M."/>
            <person name="Freyberg S."/>
            <person name="Gallo A."/>
            <person name="Gournas C."/>
            <person name="Habgood R."/>
            <person name="Hainaut M."/>
            <person name="Harispe M.L."/>
            <person name="Henrissat B."/>
            <person name="Hilden K.S."/>
            <person name="Hope R."/>
            <person name="Hossain A."/>
            <person name="Karabika E."/>
            <person name="Karaffa L."/>
            <person name="Karanyi Z."/>
            <person name="Krasevec N."/>
            <person name="Kuo A."/>
            <person name="Kusch H."/>
            <person name="LaButti K."/>
            <person name="Lagendijk E.L."/>
            <person name="Lapidus A."/>
            <person name="Levasseur A."/>
            <person name="Lindquist E."/>
            <person name="Lipzen A."/>
            <person name="Logrieco A.F."/>
            <person name="MacCabe A."/>
            <person name="Maekelae M.R."/>
            <person name="Malavazi I."/>
            <person name="Melin P."/>
            <person name="Meyer V."/>
            <person name="Mielnichuk N."/>
            <person name="Miskei M."/>
            <person name="Molnar A.P."/>
            <person name="Mule G."/>
            <person name="Ngan C.Y."/>
            <person name="Orejas M."/>
            <person name="Orosz E."/>
            <person name="Ouedraogo J.P."/>
            <person name="Overkamp K.M."/>
            <person name="Park H.-S."/>
            <person name="Perrone G."/>
            <person name="Piumi F."/>
            <person name="Punt P.J."/>
            <person name="Ram A.F."/>
            <person name="Ramon A."/>
            <person name="Rauscher S."/>
            <person name="Record E."/>
            <person name="Riano-Pachon D.M."/>
            <person name="Robert V."/>
            <person name="Roehrig J."/>
            <person name="Ruller R."/>
            <person name="Salamov A."/>
            <person name="Salih N.S."/>
            <person name="Samson R.A."/>
            <person name="Sandor E."/>
            <person name="Sanguinetti M."/>
            <person name="Schuetze T."/>
            <person name="Sepcic K."/>
            <person name="Shelest E."/>
            <person name="Sherlock G."/>
            <person name="Sophianopoulou V."/>
            <person name="Squina F.M."/>
            <person name="Sun H."/>
            <person name="Susca A."/>
            <person name="Todd R.B."/>
            <person name="Tsang A."/>
            <person name="Unkles S.E."/>
            <person name="van de Wiele N."/>
            <person name="van Rossen-Uffink D."/>
            <person name="Oliveira J.V."/>
            <person name="Vesth T.C."/>
            <person name="Visser J."/>
            <person name="Yu J.-H."/>
            <person name="Zhou M."/>
            <person name="Andersen M.R."/>
            <person name="Archer D.B."/>
            <person name="Baker S.E."/>
            <person name="Benoit I."/>
            <person name="Brakhage A.A."/>
            <person name="Braus G.H."/>
            <person name="Fischer R."/>
            <person name="Frisvad J.C."/>
            <person name="Goldman G.H."/>
            <person name="Houbraken J."/>
            <person name="Oakley B."/>
            <person name="Pocsi I."/>
            <person name="Scazzocchio C."/>
            <person name="Seiboth B."/>
            <person name="vanKuyk P.A."/>
            <person name="Wortman J."/>
            <person name="Dyer P.S."/>
            <person name="Grigoriev I.V."/>
        </authorList>
    </citation>
    <scope>NUCLEOTIDE SEQUENCE [LARGE SCALE GENOMIC DNA]</scope>
    <source>
        <strain evidence="9">DTO 134E9</strain>
    </source>
</reference>
<evidence type="ECO:0000256" key="1">
    <source>
        <dbReference type="ARBA" id="ARBA00004141"/>
    </source>
</evidence>
<protein>
    <recommendedName>
        <fullName evidence="7">3-oxo-5-alpha-steroid 4-dehydrogenase C-terminal domain-containing protein</fullName>
    </recommendedName>
</protein>
<organism evidence="8 9">
    <name type="scientific">Aspergillus wentii DTO 134E9</name>
    <dbReference type="NCBI Taxonomy" id="1073089"/>
    <lineage>
        <taxon>Eukaryota</taxon>
        <taxon>Fungi</taxon>
        <taxon>Dikarya</taxon>
        <taxon>Ascomycota</taxon>
        <taxon>Pezizomycotina</taxon>
        <taxon>Eurotiomycetes</taxon>
        <taxon>Eurotiomycetidae</taxon>
        <taxon>Eurotiales</taxon>
        <taxon>Aspergillaceae</taxon>
        <taxon>Aspergillus</taxon>
        <taxon>Aspergillus subgen. Cremei</taxon>
    </lineage>
</organism>
<accession>A0A1L9S1T4</accession>
<dbReference type="AlphaFoldDB" id="A0A1L9S1T4"/>
<evidence type="ECO:0000259" key="7">
    <source>
        <dbReference type="Pfam" id="PF02544"/>
    </source>
</evidence>
<dbReference type="OrthoDB" id="5788137at2759"/>
<dbReference type="GeneID" id="63748300"/>
<dbReference type="Pfam" id="PF02544">
    <property type="entry name" value="Steroid_dh"/>
    <property type="match status" value="1"/>
</dbReference>
<dbReference type="InterPro" id="IPR039357">
    <property type="entry name" value="SRD5A/TECR"/>
</dbReference>
<feature type="transmembrane region" description="Helical" evidence="6">
    <location>
        <begin position="66"/>
        <end position="86"/>
    </location>
</feature>
<keyword evidence="9" id="KW-1185">Reference proteome</keyword>
<evidence type="ECO:0000313" key="8">
    <source>
        <dbReference type="EMBL" id="OJJ41120.1"/>
    </source>
</evidence>
<comment type="similarity">
    <text evidence="2">Belongs to the steroid 5-alpha reductase family.</text>
</comment>
<evidence type="ECO:0000313" key="9">
    <source>
        <dbReference type="Proteomes" id="UP000184383"/>
    </source>
</evidence>
<dbReference type="GO" id="GO:0006629">
    <property type="term" value="P:lipid metabolic process"/>
    <property type="evidence" value="ECO:0007669"/>
    <property type="project" value="InterPro"/>
</dbReference>
<evidence type="ECO:0000256" key="5">
    <source>
        <dbReference type="ARBA" id="ARBA00023136"/>
    </source>
</evidence>
<feature type="transmembrane region" description="Helical" evidence="6">
    <location>
        <begin position="179"/>
        <end position="197"/>
    </location>
</feature>
<keyword evidence="5 6" id="KW-0472">Membrane</keyword>
<comment type="subcellular location">
    <subcellularLocation>
        <location evidence="1">Membrane</location>
        <topology evidence="1">Multi-pass membrane protein</topology>
    </subcellularLocation>
</comment>
<dbReference type="GO" id="GO:0016020">
    <property type="term" value="C:membrane"/>
    <property type="evidence" value="ECO:0007669"/>
    <property type="project" value="UniProtKB-SubCell"/>
</dbReference>
<dbReference type="EMBL" id="KV878209">
    <property type="protein sequence ID" value="OJJ41120.1"/>
    <property type="molecule type" value="Genomic_DNA"/>
</dbReference>
<evidence type="ECO:0000256" key="2">
    <source>
        <dbReference type="ARBA" id="ARBA00007742"/>
    </source>
</evidence>
<sequence length="361" mass="40019">MGSIISSCVESLPPLVDFFPPTPEAYAVLLNGFQYFPVFTLIQWLLSFYPAGKKSMNSCLNFPGRVGWVIMELVAPINFLFVLWKLPQTLDIASLPLINKLVGSLYVIHYANRAVISPLFAAPSMSPIHALVVFAAVIFNWVNSSCIASWVVGYNVSTIGYKTDGGIPSSPQGGSGSGYLPYLGLVLFFTGMIGNIYSDRTLFRLRREEADRRAAKEDLDQNKNDSNNGQSTNKYFKVYVIPPCQGVFRSILYPNYAFEWIEWLGFILVGTAIFPARLPSAISSSPSYSTPPFRLAPWLVPAAVLAEKFNVPLSLPGLLFLVNEISTMLPNARWGRKWYVERFGEKAVGGRGAAVPWCSWL</sequence>
<dbReference type="RefSeq" id="XP_040694796.1">
    <property type="nucleotide sequence ID" value="XM_040832452.1"/>
</dbReference>
<dbReference type="InterPro" id="IPR001104">
    <property type="entry name" value="3-oxo-5_a-steroid_4-DH_C"/>
</dbReference>
<gene>
    <name evidence="8" type="ORF">ASPWEDRAFT_23231</name>
</gene>
<evidence type="ECO:0000256" key="3">
    <source>
        <dbReference type="ARBA" id="ARBA00022692"/>
    </source>
</evidence>
<keyword evidence="3 6" id="KW-0812">Transmembrane</keyword>
<feature type="domain" description="3-oxo-5-alpha-steroid 4-dehydrogenase C-terminal" evidence="7">
    <location>
        <begin position="236"/>
        <end position="271"/>
    </location>
</feature>
<dbReference type="GO" id="GO:0016627">
    <property type="term" value="F:oxidoreductase activity, acting on the CH-CH group of donors"/>
    <property type="evidence" value="ECO:0007669"/>
    <property type="project" value="InterPro"/>
</dbReference>
<proteinExistence type="inferred from homology"/>
<dbReference type="PROSITE" id="PS50244">
    <property type="entry name" value="S5A_REDUCTASE"/>
    <property type="match status" value="1"/>
</dbReference>
<dbReference type="VEuPathDB" id="FungiDB:ASPWEDRAFT_23231"/>
<name>A0A1L9S1T4_ASPWE</name>
<dbReference type="Proteomes" id="UP000184383">
    <property type="component" value="Unassembled WGS sequence"/>
</dbReference>
<dbReference type="STRING" id="1073089.A0A1L9S1T4"/>
<dbReference type="PANTHER" id="PTHR10556:SF43">
    <property type="entry name" value="STEROID 5-ALPHA-REDUCTASE DET2"/>
    <property type="match status" value="1"/>
</dbReference>
<dbReference type="PANTHER" id="PTHR10556">
    <property type="entry name" value="3-OXO-5-ALPHA-STEROID 4-DEHYDROGENASE"/>
    <property type="match status" value="1"/>
</dbReference>
<feature type="transmembrane region" description="Helical" evidence="6">
    <location>
        <begin position="92"/>
        <end position="111"/>
    </location>
</feature>
<feature type="transmembrane region" description="Helical" evidence="6">
    <location>
        <begin position="131"/>
        <end position="152"/>
    </location>
</feature>